<evidence type="ECO:0000256" key="3">
    <source>
        <dbReference type="ARBA" id="ARBA00022989"/>
    </source>
</evidence>
<evidence type="ECO:0000256" key="1">
    <source>
        <dbReference type="ARBA" id="ARBA00004370"/>
    </source>
</evidence>
<keyword evidence="4 5" id="KW-0472">Membrane</keyword>
<dbReference type="SUPFAM" id="SSF161084">
    <property type="entry name" value="MAPEG domain-like"/>
    <property type="match status" value="1"/>
</dbReference>
<evidence type="ECO:0000256" key="5">
    <source>
        <dbReference type="SAM" id="Phobius"/>
    </source>
</evidence>
<dbReference type="Pfam" id="PF01124">
    <property type="entry name" value="MAPEG"/>
    <property type="match status" value="1"/>
</dbReference>
<evidence type="ECO:0000256" key="4">
    <source>
        <dbReference type="ARBA" id="ARBA00023136"/>
    </source>
</evidence>
<name>A0A1Y6FGW8_9SPHN</name>
<dbReference type="GO" id="GO:0016020">
    <property type="term" value="C:membrane"/>
    <property type="evidence" value="ECO:0007669"/>
    <property type="project" value="UniProtKB-SubCell"/>
</dbReference>
<dbReference type="InterPro" id="IPR001129">
    <property type="entry name" value="Membr-assoc_MAPEG"/>
</dbReference>
<evidence type="ECO:0000313" key="7">
    <source>
        <dbReference type="Proteomes" id="UP000194420"/>
    </source>
</evidence>
<comment type="subcellular location">
    <subcellularLocation>
        <location evidence="1">Membrane</location>
    </subcellularLocation>
</comment>
<keyword evidence="3 5" id="KW-1133">Transmembrane helix</keyword>
<feature type="transmembrane region" description="Helical" evidence="5">
    <location>
        <begin position="75"/>
        <end position="101"/>
    </location>
</feature>
<dbReference type="Proteomes" id="UP000194420">
    <property type="component" value="Unassembled WGS sequence"/>
</dbReference>
<feature type="transmembrane region" description="Helical" evidence="5">
    <location>
        <begin position="6"/>
        <end position="26"/>
    </location>
</feature>
<dbReference type="EMBL" id="FXWG01000003">
    <property type="protein sequence ID" value="SMQ74105.1"/>
    <property type="molecule type" value="Genomic_DNA"/>
</dbReference>
<reference evidence="7" key="1">
    <citation type="submission" date="2017-04" db="EMBL/GenBank/DDBJ databases">
        <authorList>
            <person name="Varghese N."/>
            <person name="Submissions S."/>
        </authorList>
    </citation>
    <scope>NUCLEOTIDE SEQUENCE [LARGE SCALE GENOMIC DNA]</scope>
</reference>
<keyword evidence="2 5" id="KW-0812">Transmembrane</keyword>
<evidence type="ECO:0000256" key="2">
    <source>
        <dbReference type="ARBA" id="ARBA00022692"/>
    </source>
</evidence>
<dbReference type="AlphaFoldDB" id="A0A1Y6FGW8"/>
<sequence>MIGMDILQPVIVLAIWTMVMWAWMYATRIPAMSKSPEIDAANLKGGTGKDLDNILPDSVQWKAHNYNHLHEQPTVFYAVAIVLAIVGQGDGMNALLAWMYAGLRIIHSLVQVTANRVLVRFVLFALSSLVLIALIFHATIFVFDIHF</sequence>
<dbReference type="Gene3D" id="1.20.120.550">
    <property type="entry name" value="Membrane associated eicosanoid/glutathione metabolism-like domain"/>
    <property type="match status" value="1"/>
</dbReference>
<dbReference type="RefSeq" id="WP_086438309.1">
    <property type="nucleotide sequence ID" value="NZ_FXWG01000003.1"/>
</dbReference>
<protein>
    <recommendedName>
        <fullName evidence="8">MAPEG family protein</fullName>
    </recommendedName>
</protein>
<keyword evidence="7" id="KW-1185">Reference proteome</keyword>
<dbReference type="InterPro" id="IPR023352">
    <property type="entry name" value="MAPEG-like_dom_sf"/>
</dbReference>
<evidence type="ECO:0008006" key="8">
    <source>
        <dbReference type="Google" id="ProtNLM"/>
    </source>
</evidence>
<organism evidence="6 7">
    <name type="scientific">Altererythrobacter xiamenensis</name>
    <dbReference type="NCBI Taxonomy" id="1316679"/>
    <lineage>
        <taxon>Bacteria</taxon>
        <taxon>Pseudomonadati</taxon>
        <taxon>Pseudomonadota</taxon>
        <taxon>Alphaproteobacteria</taxon>
        <taxon>Sphingomonadales</taxon>
        <taxon>Erythrobacteraceae</taxon>
        <taxon>Altererythrobacter</taxon>
    </lineage>
</organism>
<dbReference type="OrthoDB" id="5516290at2"/>
<evidence type="ECO:0000313" key="6">
    <source>
        <dbReference type="EMBL" id="SMQ74105.1"/>
    </source>
</evidence>
<feature type="transmembrane region" description="Helical" evidence="5">
    <location>
        <begin position="121"/>
        <end position="143"/>
    </location>
</feature>
<gene>
    <name evidence="6" type="ORF">SAMN06297468_2432</name>
</gene>
<accession>A0A1Y6FGW8</accession>
<proteinExistence type="predicted"/>